<sequence>MSFIGCHYTINRYKTSNPLLQLLRHPRRSKNRVSSTQVPTQEGDRRGENNSEVVLTQPDQGAKAARVQSINPWVPKLIRKPIKVTTTKKIRTKEIKITSFVFDPIYCQEAVPEAIMKKAKPVLDTSYKPFVSDDNQLDNNKPEFYRTTGGS</sequence>
<dbReference type="Proteomes" id="UP001165960">
    <property type="component" value="Unassembled WGS sequence"/>
</dbReference>
<evidence type="ECO:0000313" key="2">
    <source>
        <dbReference type="Proteomes" id="UP001165960"/>
    </source>
</evidence>
<dbReference type="EMBL" id="QTSX02006603">
    <property type="protein sequence ID" value="KAJ9052792.1"/>
    <property type="molecule type" value="Genomic_DNA"/>
</dbReference>
<gene>
    <name evidence="1" type="ORF">DSO57_1030684</name>
</gene>
<reference evidence="1" key="1">
    <citation type="submission" date="2022-04" db="EMBL/GenBank/DDBJ databases">
        <title>Genome of the entomopathogenic fungus Entomophthora muscae.</title>
        <authorList>
            <person name="Elya C."/>
            <person name="Lovett B.R."/>
            <person name="Lee E."/>
            <person name="Macias A.M."/>
            <person name="Hajek A.E."/>
            <person name="De Bivort B.L."/>
            <person name="Kasson M.T."/>
            <person name="De Fine Licht H.H."/>
            <person name="Stajich J.E."/>
        </authorList>
    </citation>
    <scope>NUCLEOTIDE SEQUENCE</scope>
    <source>
        <strain evidence="1">Berkeley</strain>
    </source>
</reference>
<proteinExistence type="predicted"/>
<keyword evidence="2" id="KW-1185">Reference proteome</keyword>
<accession>A0ACC2RRR9</accession>
<comment type="caution">
    <text evidence="1">The sequence shown here is derived from an EMBL/GenBank/DDBJ whole genome shotgun (WGS) entry which is preliminary data.</text>
</comment>
<name>A0ACC2RRR9_9FUNG</name>
<evidence type="ECO:0000313" key="1">
    <source>
        <dbReference type="EMBL" id="KAJ9052792.1"/>
    </source>
</evidence>
<protein>
    <submittedName>
        <fullName evidence="1">Uncharacterized protein</fullName>
    </submittedName>
</protein>
<organism evidence="1 2">
    <name type="scientific">Entomophthora muscae</name>
    <dbReference type="NCBI Taxonomy" id="34485"/>
    <lineage>
        <taxon>Eukaryota</taxon>
        <taxon>Fungi</taxon>
        <taxon>Fungi incertae sedis</taxon>
        <taxon>Zoopagomycota</taxon>
        <taxon>Entomophthoromycotina</taxon>
        <taxon>Entomophthoromycetes</taxon>
        <taxon>Entomophthorales</taxon>
        <taxon>Entomophthoraceae</taxon>
        <taxon>Entomophthora</taxon>
    </lineage>
</organism>